<protein>
    <submittedName>
        <fullName evidence="1">CPXV046 protein</fullName>
    </submittedName>
</protein>
<organism evidence="1 2">
    <name type="scientific">Cowpox virus</name>
    <name type="common">CPV</name>
    <dbReference type="NCBI Taxonomy" id="10243"/>
    <lineage>
        <taxon>Viruses</taxon>
        <taxon>Varidnaviria</taxon>
        <taxon>Bamfordvirae</taxon>
        <taxon>Nucleocytoviricota</taxon>
        <taxon>Pokkesviricetes</taxon>
        <taxon>Chitovirales</taxon>
        <taxon>Poxviridae</taxon>
        <taxon>Chordopoxvirinae</taxon>
        <taxon>Orthopoxvirus</taxon>
        <taxon>Orthopoxvirus cowpox</taxon>
    </lineage>
</organism>
<organismHost>
    <name type="scientific">Homo sapiens</name>
    <name type="common">Human</name>
    <dbReference type="NCBI Taxonomy" id="9606"/>
</organismHost>
<organismHost>
    <name type="scientific">Loxodonta africana</name>
    <name type="common">African elephant</name>
    <dbReference type="NCBI Taxonomy" id="9785"/>
</organismHost>
<accession>U5TNU0</accession>
<organismHost>
    <name type="scientific">Apodemus sylvaticus</name>
    <name type="common">European woodmouse</name>
    <dbReference type="NCBI Taxonomy" id="10129"/>
</organismHost>
<gene>
    <name evidence="1" type="primary">CPXV046</name>
</gene>
<dbReference type="EMBL" id="KC813510">
    <property type="protein sequence ID" value="AGZ01284.1"/>
    <property type="molecule type" value="Genomic_DNA"/>
</dbReference>
<organismHost>
    <name type="scientific">Microtus agrestis</name>
    <name type="common">Short-tailed field vole</name>
    <dbReference type="NCBI Taxonomy" id="29092"/>
</organismHost>
<dbReference type="Proteomes" id="UP000166586">
    <property type="component" value="Segment"/>
</dbReference>
<organismHost>
    <name type="scientific">Felis catus</name>
    <name type="common">Cat</name>
    <name type="synonym">Felis silvestris catus</name>
    <dbReference type="NCBI Taxonomy" id="9685"/>
</organismHost>
<evidence type="ECO:0000313" key="2">
    <source>
        <dbReference type="Proteomes" id="UP000166586"/>
    </source>
</evidence>
<proteinExistence type="predicted"/>
<sequence length="15" mass="1710">MATKSDYEDACFLLC</sequence>
<reference evidence="1 2" key="1">
    <citation type="submission" date="2013-03" db="EMBL/GenBank/DDBJ databases">
        <title>Genome-wide comparison of cowpoxviruses reveals a new clade related to Variola virus.</title>
        <authorList>
            <person name="Dabrowski P.W."/>
            <person name="Radonic A."/>
            <person name="Kurth A."/>
            <person name="Nitsche A."/>
        </authorList>
    </citation>
    <scope>NUCLEOTIDE SEQUENCE [LARGE SCALE GENOMIC DNA]</scope>
    <source>
        <strain evidence="1">HumGra07/1</strain>
    </source>
</reference>
<organismHost>
    <name type="scientific">Mus musculus</name>
    <name type="common">Mouse</name>
    <dbReference type="NCBI Taxonomy" id="10090"/>
</organismHost>
<organismHost>
    <name type="scientific">Myodes glareolus</name>
    <name type="common">Bank vole</name>
    <name type="synonym">Clethrionomys glareolus</name>
    <dbReference type="NCBI Taxonomy" id="447135"/>
</organismHost>
<organismHost>
    <name type="scientific">Bos taurus</name>
    <name type="common">Bovine</name>
    <dbReference type="NCBI Taxonomy" id="9913"/>
</organismHost>
<evidence type="ECO:0000313" key="1">
    <source>
        <dbReference type="EMBL" id="AGZ01284.1"/>
    </source>
</evidence>
<name>U5TNU0_COWPX</name>